<evidence type="ECO:0000256" key="6">
    <source>
        <dbReference type="RuleBase" id="RU362057"/>
    </source>
</evidence>
<evidence type="ECO:0000313" key="8">
    <source>
        <dbReference type="EMBL" id="BBC62115.1"/>
    </source>
</evidence>
<evidence type="ECO:0000256" key="2">
    <source>
        <dbReference type="ARBA" id="ARBA00022676"/>
    </source>
</evidence>
<dbReference type="GO" id="GO:0080044">
    <property type="term" value="F:quercetin 7-O-glucosyltransferase activity"/>
    <property type="evidence" value="ECO:0007669"/>
    <property type="project" value="TreeGrafter"/>
</dbReference>
<dbReference type="InterPro" id="IPR035595">
    <property type="entry name" value="UDP_glycos_trans_CS"/>
</dbReference>
<sequence length="477" mass="53991">MADTTMAPHVVIFPFPAQGHVNSMLKLAELLCLAGIHVTFLVSIDIHKRLVRNSDVESRFTSYSTFKFETLPSEIYQDNPHTNDLVAFLHNSLKVAAKPFLRELLKRDHYHEANRPPITCIIADGIISFAIDLAEELGVSVIYFRTISACAFWAYFCIPQLMEAEELPFTDVGCDMDVPIKNVKGMESFLRRRDLPDFCRASDLSSTGFTMVLTETQQTPRAHGLILNTFEDLEGPILSQIRTHCPNVYTIGPLHAHLKARLAAKSSSNSLWEEDGNCIKWLDEQPSRSVIFVSFGSITVLTKNQLLEFWHGIVNSSKRFLWVMRPEYIIDQDDASKIPLELEKATKERGYMVNWAPQEQVLAHNAIGGFLTHSGWNSTLESIFEGVPMICWPFFADQQMNSRFVEEVWKLGIDIKDTCDRAIVEKKVRELMEVRSEELLKKANTMAKLARDSIGEGGSSSLNLDRLIQHIKATVTP</sequence>
<dbReference type="Gene3D" id="3.40.50.2000">
    <property type="entry name" value="Glycogen Phosphorylase B"/>
    <property type="match status" value="2"/>
</dbReference>
<feature type="domain" description="Glycosyltransferase N-terminal" evidence="7">
    <location>
        <begin position="10"/>
        <end position="89"/>
    </location>
</feature>
<evidence type="ECO:0000259" key="7">
    <source>
        <dbReference type="Pfam" id="PF26168"/>
    </source>
</evidence>
<proteinExistence type="evidence at transcript level"/>
<dbReference type="PROSITE" id="PS00375">
    <property type="entry name" value="UDPGT"/>
    <property type="match status" value="1"/>
</dbReference>
<keyword evidence="3 5" id="KW-0808">Transferase</keyword>
<dbReference type="EMBL" id="LC368273">
    <property type="protein sequence ID" value="BBC62115.1"/>
    <property type="molecule type" value="mRNA"/>
</dbReference>
<accession>A0A3B1F028</accession>
<dbReference type="GO" id="GO:0102970">
    <property type="term" value="F:7-deoxyloganetic acid glucosyltransferase activity"/>
    <property type="evidence" value="ECO:0007669"/>
    <property type="project" value="UniProtKB-EC"/>
</dbReference>
<evidence type="ECO:0000256" key="4">
    <source>
        <dbReference type="ARBA" id="ARBA00051827"/>
    </source>
</evidence>
<evidence type="ECO:0000256" key="3">
    <source>
        <dbReference type="ARBA" id="ARBA00022679"/>
    </source>
</evidence>
<dbReference type="Pfam" id="PF00201">
    <property type="entry name" value="UDPGT"/>
    <property type="match status" value="1"/>
</dbReference>
<evidence type="ECO:0000256" key="1">
    <source>
        <dbReference type="ARBA" id="ARBA00009995"/>
    </source>
</evidence>
<dbReference type="InterPro" id="IPR058980">
    <property type="entry name" value="Glyco_transf_N"/>
</dbReference>
<dbReference type="PANTHER" id="PTHR11926">
    <property type="entry name" value="GLUCOSYL/GLUCURONOSYL TRANSFERASES"/>
    <property type="match status" value="1"/>
</dbReference>
<gene>
    <name evidence="8" type="primary">NmGT17</name>
</gene>
<dbReference type="SUPFAM" id="SSF53756">
    <property type="entry name" value="UDP-Glycosyltransferase/glycogen phosphorylase"/>
    <property type="match status" value="1"/>
</dbReference>
<organism evidence="8">
    <name type="scientific">Nemophila menziesii</name>
    <name type="common">Baby blue eyes</name>
    <dbReference type="NCBI Taxonomy" id="79376"/>
    <lineage>
        <taxon>Eukaryota</taxon>
        <taxon>Viridiplantae</taxon>
        <taxon>Streptophyta</taxon>
        <taxon>Embryophyta</taxon>
        <taxon>Tracheophyta</taxon>
        <taxon>Spermatophyta</taxon>
        <taxon>Magnoliopsida</taxon>
        <taxon>eudicotyledons</taxon>
        <taxon>Gunneridae</taxon>
        <taxon>Pentapetalae</taxon>
        <taxon>asterids</taxon>
        <taxon>lamiids</taxon>
        <taxon>Boraginales</taxon>
        <taxon>Hydrophyllaceae</taxon>
        <taxon>Nemophila</taxon>
    </lineage>
</organism>
<dbReference type="PANTHER" id="PTHR11926:SF1392">
    <property type="entry name" value="GLYCOSYLTRANSFERASE"/>
    <property type="match status" value="1"/>
</dbReference>
<dbReference type="AlphaFoldDB" id="A0A3B1F028"/>
<reference evidence="8" key="1">
    <citation type="journal article" date="2018" name="Plant Cell Physiol.">
        <title>Identification and Characterization of Novel Nemophila menziesii Flavone Glucosyltransferases that Catalyze Biosynthesis of Flavone 7,4'-O-Diglucoside, a Key Component of Blue Metalloanthocyanins.</title>
        <authorList>
            <person name="Okitsu N."/>
            <person name="Matsui K."/>
            <person name="Horikawa M."/>
            <person name="Sugahara K."/>
            <person name="Tanaka Y."/>
        </authorList>
    </citation>
    <scope>NUCLEOTIDE SEQUENCE</scope>
    <source>
        <tissue evidence="8">Petal</tissue>
    </source>
</reference>
<dbReference type="InterPro" id="IPR002213">
    <property type="entry name" value="UDP_glucos_trans"/>
</dbReference>
<name>A0A3B1F028_NEMME</name>
<dbReference type="Pfam" id="PF26168">
    <property type="entry name" value="Glyco_transf_N"/>
    <property type="match status" value="1"/>
</dbReference>
<dbReference type="CDD" id="cd03784">
    <property type="entry name" value="GT1_Gtf-like"/>
    <property type="match status" value="1"/>
</dbReference>
<keyword evidence="2 5" id="KW-0328">Glycosyltransferase</keyword>
<comment type="catalytic activity">
    <reaction evidence="4">
        <text>7-deoxyloganetate + UDP-alpha-D-glucose = 7-deoxyloganate + UDP + H(+)</text>
        <dbReference type="Rhea" id="RHEA:39895"/>
        <dbReference type="ChEBI" id="CHEBI:15378"/>
        <dbReference type="ChEBI" id="CHEBI:58223"/>
        <dbReference type="ChEBI" id="CHEBI:58885"/>
        <dbReference type="ChEBI" id="CHEBI:76844"/>
        <dbReference type="ChEBI" id="CHEBI:76846"/>
        <dbReference type="EC" id="2.4.1.323"/>
    </reaction>
</comment>
<comment type="similarity">
    <text evidence="1 5">Belongs to the UDP-glycosyltransferase family.</text>
</comment>
<dbReference type="FunFam" id="3.40.50.2000:FF:000065">
    <property type="entry name" value="Glycosyltransferase"/>
    <property type="match status" value="1"/>
</dbReference>
<dbReference type="FunFam" id="3.40.50.2000:FF:000040">
    <property type="entry name" value="UDP-glycosyltransferase 76C1"/>
    <property type="match status" value="1"/>
</dbReference>
<dbReference type="GO" id="GO:0080043">
    <property type="term" value="F:quercetin 3-O-glucosyltransferase activity"/>
    <property type="evidence" value="ECO:0007669"/>
    <property type="project" value="TreeGrafter"/>
</dbReference>
<dbReference type="EC" id="2.4.1.-" evidence="6"/>
<protein>
    <recommendedName>
        <fullName evidence="6">Glycosyltransferase</fullName>
        <ecNumber evidence="6">2.4.1.-</ecNumber>
    </recommendedName>
</protein>
<evidence type="ECO:0000256" key="5">
    <source>
        <dbReference type="RuleBase" id="RU003718"/>
    </source>
</evidence>